<keyword evidence="2" id="KW-1185">Reference proteome</keyword>
<dbReference type="EMBL" id="CP002271">
    <property type="protein sequence ID" value="ADO71310.1"/>
    <property type="molecule type" value="Genomic_DNA"/>
</dbReference>
<dbReference type="AlphaFoldDB" id="E3FCK1"/>
<reference evidence="1 2" key="1">
    <citation type="journal article" date="2011" name="Mol. Biol. Evol.">
        <title>Comparative genomic analysis of fruiting body formation in Myxococcales.</title>
        <authorList>
            <person name="Huntley S."/>
            <person name="Hamann N."/>
            <person name="Wegener-Feldbrugge S."/>
            <person name="Treuner-Lange A."/>
            <person name="Kube M."/>
            <person name="Reinhardt R."/>
            <person name="Klages S."/>
            <person name="Muller R."/>
            <person name="Ronning C.M."/>
            <person name="Nierman W.C."/>
            <person name="Sogaard-Andersen L."/>
        </authorList>
    </citation>
    <scope>NUCLEOTIDE SEQUENCE [LARGE SCALE GENOMIC DNA]</scope>
    <source>
        <strain evidence="1 2">DW4/3-1</strain>
    </source>
</reference>
<dbReference type="eggNOG" id="COG0625">
    <property type="taxonomic scope" value="Bacteria"/>
</dbReference>
<protein>
    <submittedName>
        <fullName evidence="1">Glutathione S-transferase domain protein</fullName>
    </submittedName>
</protein>
<gene>
    <name evidence="1" type="ordered locus">STAUR_3520</name>
</gene>
<organism evidence="1 2">
    <name type="scientific">Stigmatella aurantiaca (strain DW4/3-1)</name>
    <dbReference type="NCBI Taxonomy" id="378806"/>
    <lineage>
        <taxon>Bacteria</taxon>
        <taxon>Pseudomonadati</taxon>
        <taxon>Myxococcota</taxon>
        <taxon>Myxococcia</taxon>
        <taxon>Myxococcales</taxon>
        <taxon>Cystobacterineae</taxon>
        <taxon>Archangiaceae</taxon>
        <taxon>Stigmatella</taxon>
    </lineage>
</organism>
<dbReference type="HOGENOM" id="CLU_2540971_0_0_7"/>
<proteinExistence type="predicted"/>
<dbReference type="KEGG" id="sur:STAUR_3520"/>
<evidence type="ECO:0000313" key="2">
    <source>
        <dbReference type="Proteomes" id="UP000001351"/>
    </source>
</evidence>
<accession>E3FCK1</accession>
<evidence type="ECO:0000313" key="1">
    <source>
        <dbReference type="EMBL" id="ADO71310.1"/>
    </source>
</evidence>
<dbReference type="Proteomes" id="UP000001351">
    <property type="component" value="Chromosome"/>
</dbReference>
<dbReference type="STRING" id="378806.STAUR_3520"/>
<sequence>MEEAVKHRLAELVAWLGNREYLEGSFTAGDLMMTTVLRVLRHTEAAGLSHRVRGQRVAASITEWLTIPPPGPCRVGAGSDGNT</sequence>
<name>E3FCK1_STIAD</name>
<dbReference type="Gene3D" id="1.20.1050.10">
    <property type="match status" value="1"/>
</dbReference>